<dbReference type="GO" id="GO:0004519">
    <property type="term" value="F:endonuclease activity"/>
    <property type="evidence" value="ECO:0007669"/>
    <property type="project" value="UniProtKB-KW"/>
</dbReference>
<evidence type="ECO:0000259" key="1">
    <source>
        <dbReference type="Pfam" id="PF04480"/>
    </source>
</evidence>
<dbReference type="InterPro" id="IPR007569">
    <property type="entry name" value="DUF559"/>
</dbReference>
<dbReference type="EMBL" id="CP098502">
    <property type="protein sequence ID" value="UTI66499.1"/>
    <property type="molecule type" value="Genomic_DNA"/>
</dbReference>
<name>A0ABY5DY56_9ACTN</name>
<keyword evidence="2" id="KW-0540">Nuclease</keyword>
<reference evidence="2 3" key="1">
    <citation type="submission" date="2022-06" db="EMBL/GenBank/DDBJ databases">
        <title>Paraconexibacter antarcticus.</title>
        <authorList>
            <person name="Kim C.S."/>
        </authorList>
    </citation>
    <scope>NUCLEOTIDE SEQUENCE [LARGE SCALE GENOMIC DNA]</scope>
    <source>
        <strain evidence="2 3">02-257</strain>
    </source>
</reference>
<feature type="domain" description="DUF559" evidence="1">
    <location>
        <begin position="211"/>
        <end position="276"/>
    </location>
</feature>
<dbReference type="Pfam" id="PF04480">
    <property type="entry name" value="DUF559"/>
    <property type="match status" value="1"/>
</dbReference>
<accession>A0ABY5DY56</accession>
<dbReference type="Proteomes" id="UP001056035">
    <property type="component" value="Chromosome"/>
</dbReference>
<gene>
    <name evidence="2" type="ORF">NBH00_09865</name>
</gene>
<keyword evidence="3" id="KW-1185">Reference proteome</keyword>
<evidence type="ECO:0000313" key="3">
    <source>
        <dbReference type="Proteomes" id="UP001056035"/>
    </source>
</evidence>
<organism evidence="2 3">
    <name type="scientific">Paraconexibacter antarcticus</name>
    <dbReference type="NCBI Taxonomy" id="2949664"/>
    <lineage>
        <taxon>Bacteria</taxon>
        <taxon>Bacillati</taxon>
        <taxon>Actinomycetota</taxon>
        <taxon>Thermoleophilia</taxon>
        <taxon>Solirubrobacterales</taxon>
        <taxon>Paraconexibacteraceae</taxon>
        <taxon>Paraconexibacter</taxon>
    </lineage>
</organism>
<keyword evidence="2" id="KW-0255">Endonuclease</keyword>
<sequence length="287" mass="31519">MTTDQLLAAGLTHSRIRRWTEIGHLHRPYRGVHPLAPLRALAPQGRELAAVRGCGDAAVLCSVSAAVRWGLLRFEPKQIHVLTPSTGRRSPAGIRLHVTKDLPPEDITTRDRIPITTVARTILDLAADPAITDRALESAAAQAERDGWCRRPAQLRTAHRAHHRAGAPRLRRILRIGPRLWRSDEEALAAAAIVEAGLPEPVIAHEVATDVRTYEVDLCFPAHRLVLEFDGGQHALPLDAARDVGRDAALARAGRRTLRVSAATVRDRPDEVVRLVRAARAERTTGR</sequence>
<protein>
    <submittedName>
        <fullName evidence="2">Endonuclease domain-containing protein</fullName>
    </submittedName>
</protein>
<evidence type="ECO:0000313" key="2">
    <source>
        <dbReference type="EMBL" id="UTI66499.1"/>
    </source>
</evidence>
<keyword evidence="2" id="KW-0378">Hydrolase</keyword>
<proteinExistence type="predicted"/>
<dbReference type="Gene3D" id="3.40.960.10">
    <property type="entry name" value="VSR Endonuclease"/>
    <property type="match status" value="1"/>
</dbReference>